<feature type="transmembrane region" description="Helical" evidence="1">
    <location>
        <begin position="6"/>
        <end position="23"/>
    </location>
</feature>
<dbReference type="AlphaFoldDB" id="A0ABD5XYC8"/>
<organism evidence="2 3">
    <name type="scientific">Halobaculum litoreum</name>
    <dbReference type="NCBI Taxonomy" id="3031998"/>
    <lineage>
        <taxon>Archaea</taxon>
        <taxon>Methanobacteriati</taxon>
        <taxon>Methanobacteriota</taxon>
        <taxon>Stenosarchaea group</taxon>
        <taxon>Halobacteria</taxon>
        <taxon>Halobacteriales</taxon>
        <taxon>Haloferacaceae</taxon>
        <taxon>Halobaculum</taxon>
    </lineage>
</organism>
<keyword evidence="1" id="KW-0472">Membrane</keyword>
<evidence type="ECO:0000313" key="2">
    <source>
        <dbReference type="EMBL" id="MFC7137064.1"/>
    </source>
</evidence>
<feature type="transmembrane region" description="Helical" evidence="1">
    <location>
        <begin position="35"/>
        <end position="55"/>
    </location>
</feature>
<keyword evidence="1" id="KW-0812">Transmembrane</keyword>
<accession>A0ABD5XYC8</accession>
<dbReference type="GeneID" id="81121029"/>
<dbReference type="EMBL" id="JBHSZG010000001">
    <property type="protein sequence ID" value="MFC7137064.1"/>
    <property type="molecule type" value="Genomic_DNA"/>
</dbReference>
<dbReference type="RefSeq" id="WP_284013846.1">
    <property type="nucleotide sequence ID" value="NZ_CP126156.1"/>
</dbReference>
<keyword evidence="1" id="KW-1133">Transmembrane helix</keyword>
<dbReference type="Proteomes" id="UP001596368">
    <property type="component" value="Unassembled WGS sequence"/>
</dbReference>
<reference evidence="2 3" key="1">
    <citation type="journal article" date="2019" name="Int. J. Syst. Evol. Microbiol.">
        <title>The Global Catalogue of Microorganisms (GCM) 10K type strain sequencing project: providing services to taxonomists for standard genome sequencing and annotation.</title>
        <authorList>
            <consortium name="The Broad Institute Genomics Platform"/>
            <consortium name="The Broad Institute Genome Sequencing Center for Infectious Disease"/>
            <person name="Wu L."/>
            <person name="Ma J."/>
        </authorList>
    </citation>
    <scope>NUCLEOTIDE SEQUENCE [LARGE SCALE GENOMIC DNA]</scope>
    <source>
        <strain evidence="2 3">DT92</strain>
    </source>
</reference>
<gene>
    <name evidence="2" type="ORF">ACFQRB_12535</name>
</gene>
<sequence length="65" mass="6871">MNRLTALPLIGFLSVFGVLYFFGRGSDGVPLNDSVGGFLLGLLAVLALVAGFSFARGYRGDDETE</sequence>
<proteinExistence type="predicted"/>
<evidence type="ECO:0000256" key="1">
    <source>
        <dbReference type="SAM" id="Phobius"/>
    </source>
</evidence>
<comment type="caution">
    <text evidence="2">The sequence shown here is derived from an EMBL/GenBank/DDBJ whole genome shotgun (WGS) entry which is preliminary data.</text>
</comment>
<protein>
    <submittedName>
        <fullName evidence="2">Uncharacterized protein</fullName>
    </submittedName>
</protein>
<evidence type="ECO:0000313" key="3">
    <source>
        <dbReference type="Proteomes" id="UP001596368"/>
    </source>
</evidence>
<name>A0ABD5XYC8_9EURY</name>
<keyword evidence="3" id="KW-1185">Reference proteome</keyword>